<sequence length="96" mass="11344">MWVHELLRQKLKEFYVKVQLYLGAVLKQHEGFFGTDHVILSHGQMTWMKPELALLPNFRITSERGRFVYESDITITRHIYTVVCSGVPTLKLRPYH</sequence>
<proteinExistence type="predicted"/>
<evidence type="ECO:0000313" key="1">
    <source>
        <dbReference type="EMBL" id="GBM68617.1"/>
    </source>
</evidence>
<dbReference type="EMBL" id="BGPR01002152">
    <property type="protein sequence ID" value="GBM68617.1"/>
    <property type="molecule type" value="Genomic_DNA"/>
</dbReference>
<reference evidence="1 2" key="1">
    <citation type="journal article" date="2019" name="Sci. Rep.">
        <title>Orb-weaving spider Araneus ventricosus genome elucidates the spidroin gene catalogue.</title>
        <authorList>
            <person name="Kono N."/>
            <person name="Nakamura H."/>
            <person name="Ohtoshi R."/>
            <person name="Moran D.A.P."/>
            <person name="Shinohara A."/>
            <person name="Yoshida Y."/>
            <person name="Fujiwara M."/>
            <person name="Mori M."/>
            <person name="Tomita M."/>
            <person name="Arakawa K."/>
        </authorList>
    </citation>
    <scope>NUCLEOTIDE SEQUENCE [LARGE SCALE GENOMIC DNA]</scope>
</reference>
<dbReference type="AlphaFoldDB" id="A0A4Y2HT72"/>
<protein>
    <submittedName>
        <fullName evidence="1">Uncharacterized protein</fullName>
    </submittedName>
</protein>
<dbReference type="Proteomes" id="UP000499080">
    <property type="component" value="Unassembled WGS sequence"/>
</dbReference>
<accession>A0A4Y2HT72</accession>
<name>A0A4Y2HT72_ARAVE</name>
<gene>
    <name evidence="1" type="ORF">AVEN_106098_1</name>
</gene>
<comment type="caution">
    <text evidence="1">The sequence shown here is derived from an EMBL/GenBank/DDBJ whole genome shotgun (WGS) entry which is preliminary data.</text>
</comment>
<evidence type="ECO:0000313" key="2">
    <source>
        <dbReference type="Proteomes" id="UP000499080"/>
    </source>
</evidence>
<organism evidence="1 2">
    <name type="scientific">Araneus ventricosus</name>
    <name type="common">Orbweaver spider</name>
    <name type="synonym">Epeira ventricosa</name>
    <dbReference type="NCBI Taxonomy" id="182803"/>
    <lineage>
        <taxon>Eukaryota</taxon>
        <taxon>Metazoa</taxon>
        <taxon>Ecdysozoa</taxon>
        <taxon>Arthropoda</taxon>
        <taxon>Chelicerata</taxon>
        <taxon>Arachnida</taxon>
        <taxon>Araneae</taxon>
        <taxon>Araneomorphae</taxon>
        <taxon>Entelegynae</taxon>
        <taxon>Araneoidea</taxon>
        <taxon>Araneidae</taxon>
        <taxon>Araneus</taxon>
    </lineage>
</organism>
<keyword evidence="2" id="KW-1185">Reference proteome</keyword>